<feature type="compositionally biased region" description="Polar residues" evidence="1">
    <location>
        <begin position="258"/>
        <end position="282"/>
    </location>
</feature>
<reference evidence="3" key="1">
    <citation type="submission" date="2022-07" db="EMBL/GenBank/DDBJ databases">
        <title>Draft genome sequence of Zalerion maritima ATCC 34329, a (micro)plastics degrading marine fungus.</title>
        <authorList>
            <person name="Paco A."/>
            <person name="Goncalves M.F.M."/>
            <person name="Rocha-Santos T.A.P."/>
            <person name="Alves A."/>
        </authorList>
    </citation>
    <scope>NUCLEOTIDE SEQUENCE</scope>
    <source>
        <strain evidence="3">ATCC 34329</strain>
    </source>
</reference>
<dbReference type="Pfam" id="PF23155">
    <property type="entry name" value="DUF7053"/>
    <property type="match status" value="1"/>
</dbReference>
<dbReference type="EMBL" id="JAKWBI020000129">
    <property type="protein sequence ID" value="KAJ2901964.1"/>
    <property type="molecule type" value="Genomic_DNA"/>
</dbReference>
<organism evidence="3 4">
    <name type="scientific">Zalerion maritima</name>
    <dbReference type="NCBI Taxonomy" id="339359"/>
    <lineage>
        <taxon>Eukaryota</taxon>
        <taxon>Fungi</taxon>
        <taxon>Dikarya</taxon>
        <taxon>Ascomycota</taxon>
        <taxon>Pezizomycotina</taxon>
        <taxon>Sordariomycetes</taxon>
        <taxon>Lulworthiomycetidae</taxon>
        <taxon>Lulworthiales</taxon>
        <taxon>Lulworthiaceae</taxon>
        <taxon>Zalerion</taxon>
    </lineage>
</organism>
<dbReference type="PANTHER" id="PTHR38117:SF2">
    <property type="entry name" value="NACHT AND WD40 DOMAIN PROTEIN"/>
    <property type="match status" value="1"/>
</dbReference>
<evidence type="ECO:0000313" key="3">
    <source>
        <dbReference type="EMBL" id="KAJ2901964.1"/>
    </source>
</evidence>
<dbReference type="PANTHER" id="PTHR38117">
    <property type="entry name" value="NACHT AND WD40 DOMAIN PROTEIN"/>
    <property type="match status" value="1"/>
</dbReference>
<dbReference type="InterPro" id="IPR055481">
    <property type="entry name" value="DUF7053"/>
</dbReference>
<feature type="domain" description="DUF7053" evidence="2">
    <location>
        <begin position="2"/>
        <end position="171"/>
    </location>
</feature>
<evidence type="ECO:0000256" key="1">
    <source>
        <dbReference type="SAM" id="MobiDB-lite"/>
    </source>
</evidence>
<proteinExistence type="predicted"/>
<evidence type="ECO:0000313" key="4">
    <source>
        <dbReference type="Proteomes" id="UP001201980"/>
    </source>
</evidence>
<sequence>MSKRTVFTTITPLPPGATRDVVLDFLHNHLEMIDLNPLVKERHPIKPPPHASPEEFHCIWYSLTDKISYLPGGLAAGDVSYKCAFHDLPNGLQTHCYAPMGLDIRDKWTLGGSLPGEPVQPVELGVGAPVTGLYLREDVDMKCNMLMTGFVKKNLKKSHGVLVDRLKVKAQIASAANLNHSMSIRHSVNSAASQNGGAPGQHLGSPDPNRFPSRPSSTASAHSANGPPVTSPDPTRSEFGQGPGAPNPPYSPPAQYSQHQSLPQGSVTWQSLKSSPSVSSHYNPAMQGRTPSFIGQPPHTNQQQYNQYPPQMNQYGGQHMQHGRQQQYGQQQYPYHPQQQQQHSFYQPPQNAAIEMGGYHPPPTECQGGAPQVPGKDPTFPAQPPKTPDDTKHNQNQSSSLNGPFIAELE</sequence>
<comment type="caution">
    <text evidence="3">The sequence shown here is derived from an EMBL/GenBank/DDBJ whole genome shotgun (WGS) entry which is preliminary data.</text>
</comment>
<protein>
    <recommendedName>
        <fullName evidence="2">DUF7053 domain-containing protein</fullName>
    </recommendedName>
</protein>
<gene>
    <name evidence="3" type="ORF">MKZ38_001154</name>
</gene>
<name>A0AAD5RRS4_9PEZI</name>
<dbReference type="AlphaFoldDB" id="A0AAD5RRS4"/>
<accession>A0AAD5RRS4</accession>
<feature type="compositionally biased region" description="Low complexity" evidence="1">
    <location>
        <begin position="296"/>
        <end position="350"/>
    </location>
</feature>
<feature type="region of interest" description="Disordered" evidence="1">
    <location>
        <begin position="188"/>
        <end position="410"/>
    </location>
</feature>
<dbReference type="Proteomes" id="UP001201980">
    <property type="component" value="Unassembled WGS sequence"/>
</dbReference>
<evidence type="ECO:0000259" key="2">
    <source>
        <dbReference type="Pfam" id="PF23155"/>
    </source>
</evidence>
<feature type="compositionally biased region" description="Polar residues" evidence="1">
    <location>
        <begin position="214"/>
        <end position="223"/>
    </location>
</feature>
<keyword evidence="4" id="KW-1185">Reference proteome</keyword>